<sequence>MKKLLLLTFALTFVSCAHSHNKSGECSKKSCPKVAKSCCAKKKQCSLKDKKAHAKSCKAHKKCDGKSCKTKS</sequence>
<evidence type="ECO:0000256" key="1">
    <source>
        <dbReference type="SAM" id="SignalP"/>
    </source>
</evidence>
<keyword evidence="1" id="KW-0732">Signal</keyword>
<reference evidence="3" key="1">
    <citation type="journal article" date="2017" name="Proc. Natl. Acad. Sci. U.S.A.">
        <title>Simulation of Deepwater Horizon oil plume reveals substrate specialization within a complex community of hydrocarbon-degraders.</title>
        <authorList>
            <person name="Hu P."/>
            <person name="Dubinsky E.A."/>
            <person name="Probst A.J."/>
            <person name="Wang J."/>
            <person name="Sieber C.M.K."/>
            <person name="Tom L.M."/>
            <person name="Gardinali P."/>
            <person name="Banfield J.F."/>
            <person name="Atlas R.M."/>
            <person name="Andersen G.L."/>
        </authorList>
    </citation>
    <scope>NUCLEOTIDE SEQUENCE [LARGE SCALE GENOMIC DNA]</scope>
</reference>
<dbReference type="PROSITE" id="PS51257">
    <property type="entry name" value="PROKAR_LIPOPROTEIN"/>
    <property type="match status" value="1"/>
</dbReference>
<comment type="caution">
    <text evidence="2">The sequence shown here is derived from an EMBL/GenBank/DDBJ whole genome shotgun (WGS) entry which is preliminary data.</text>
</comment>
<dbReference type="Proteomes" id="UP000196531">
    <property type="component" value="Unassembled WGS sequence"/>
</dbReference>
<dbReference type="AlphaFoldDB" id="A0A1Y5F3X0"/>
<protein>
    <recommendedName>
        <fullName evidence="4">Lipoprotein</fullName>
    </recommendedName>
</protein>
<accession>A0A1Y5F3X0</accession>
<feature type="chain" id="PRO_5012938270" description="Lipoprotein" evidence="1">
    <location>
        <begin position="20"/>
        <end position="72"/>
    </location>
</feature>
<proteinExistence type="predicted"/>
<evidence type="ECO:0000313" key="3">
    <source>
        <dbReference type="Proteomes" id="UP000196531"/>
    </source>
</evidence>
<gene>
    <name evidence="2" type="ORF">A9Q84_18035</name>
</gene>
<dbReference type="EMBL" id="MAAO01000011">
    <property type="protein sequence ID" value="OUR94203.1"/>
    <property type="molecule type" value="Genomic_DNA"/>
</dbReference>
<organism evidence="2 3">
    <name type="scientific">Halobacteriovorax marinus</name>
    <dbReference type="NCBI Taxonomy" id="97084"/>
    <lineage>
        <taxon>Bacteria</taxon>
        <taxon>Pseudomonadati</taxon>
        <taxon>Bdellovibrionota</taxon>
        <taxon>Bacteriovoracia</taxon>
        <taxon>Bacteriovoracales</taxon>
        <taxon>Halobacteriovoraceae</taxon>
        <taxon>Halobacteriovorax</taxon>
    </lineage>
</organism>
<name>A0A1Y5F3X0_9BACT</name>
<evidence type="ECO:0008006" key="4">
    <source>
        <dbReference type="Google" id="ProtNLM"/>
    </source>
</evidence>
<feature type="signal peptide" evidence="1">
    <location>
        <begin position="1"/>
        <end position="19"/>
    </location>
</feature>
<evidence type="ECO:0000313" key="2">
    <source>
        <dbReference type="EMBL" id="OUR94203.1"/>
    </source>
</evidence>